<name>A0A4Z2IVF6_9TELE</name>
<dbReference type="EMBL" id="SRLO01000045">
    <property type="protein sequence ID" value="TNN81737.1"/>
    <property type="molecule type" value="Genomic_DNA"/>
</dbReference>
<proteinExistence type="predicted"/>
<organism evidence="1 2">
    <name type="scientific">Liparis tanakae</name>
    <name type="common">Tanaka's snailfish</name>
    <dbReference type="NCBI Taxonomy" id="230148"/>
    <lineage>
        <taxon>Eukaryota</taxon>
        <taxon>Metazoa</taxon>
        <taxon>Chordata</taxon>
        <taxon>Craniata</taxon>
        <taxon>Vertebrata</taxon>
        <taxon>Euteleostomi</taxon>
        <taxon>Actinopterygii</taxon>
        <taxon>Neopterygii</taxon>
        <taxon>Teleostei</taxon>
        <taxon>Neoteleostei</taxon>
        <taxon>Acanthomorphata</taxon>
        <taxon>Eupercaria</taxon>
        <taxon>Perciformes</taxon>
        <taxon>Cottioidei</taxon>
        <taxon>Cottales</taxon>
        <taxon>Liparidae</taxon>
        <taxon>Liparis</taxon>
    </lineage>
</organism>
<evidence type="ECO:0000313" key="1">
    <source>
        <dbReference type="EMBL" id="TNN81737.1"/>
    </source>
</evidence>
<accession>A0A4Z2IVF6</accession>
<evidence type="ECO:0000313" key="2">
    <source>
        <dbReference type="Proteomes" id="UP000314294"/>
    </source>
</evidence>
<keyword evidence="2" id="KW-1185">Reference proteome</keyword>
<protein>
    <submittedName>
        <fullName evidence="1">Uncharacterized protein</fullName>
    </submittedName>
</protein>
<gene>
    <name evidence="1" type="ORF">EYF80_008183</name>
</gene>
<reference evidence="1 2" key="1">
    <citation type="submission" date="2019-03" db="EMBL/GenBank/DDBJ databases">
        <title>First draft genome of Liparis tanakae, snailfish: a comprehensive survey of snailfish specific genes.</title>
        <authorList>
            <person name="Kim W."/>
            <person name="Song I."/>
            <person name="Jeong J.-H."/>
            <person name="Kim D."/>
            <person name="Kim S."/>
            <person name="Ryu S."/>
            <person name="Song J.Y."/>
            <person name="Lee S.K."/>
        </authorList>
    </citation>
    <scope>NUCLEOTIDE SEQUENCE [LARGE SCALE GENOMIC DNA]</scope>
    <source>
        <tissue evidence="1">Muscle</tissue>
    </source>
</reference>
<sequence length="68" mass="7505">MRFVWSGAEARRQSDILCVGRGPGATPGLQRLSTSTNEDGERVFSPLRVALHQHRECEGSISDDSFET</sequence>
<comment type="caution">
    <text evidence="1">The sequence shown here is derived from an EMBL/GenBank/DDBJ whole genome shotgun (WGS) entry which is preliminary data.</text>
</comment>
<dbReference type="AlphaFoldDB" id="A0A4Z2IVF6"/>
<dbReference type="Proteomes" id="UP000314294">
    <property type="component" value="Unassembled WGS sequence"/>
</dbReference>